<evidence type="ECO:0000313" key="1">
    <source>
        <dbReference type="EMBL" id="GBP38600.1"/>
    </source>
</evidence>
<dbReference type="Proteomes" id="UP000299102">
    <property type="component" value="Unassembled WGS sequence"/>
</dbReference>
<dbReference type="EMBL" id="BGZK01000351">
    <property type="protein sequence ID" value="GBP38600.1"/>
    <property type="molecule type" value="Genomic_DNA"/>
</dbReference>
<keyword evidence="2" id="KW-1185">Reference proteome</keyword>
<organism evidence="1 2">
    <name type="scientific">Eumeta variegata</name>
    <name type="common">Bagworm moth</name>
    <name type="synonym">Eumeta japonica</name>
    <dbReference type="NCBI Taxonomy" id="151549"/>
    <lineage>
        <taxon>Eukaryota</taxon>
        <taxon>Metazoa</taxon>
        <taxon>Ecdysozoa</taxon>
        <taxon>Arthropoda</taxon>
        <taxon>Hexapoda</taxon>
        <taxon>Insecta</taxon>
        <taxon>Pterygota</taxon>
        <taxon>Neoptera</taxon>
        <taxon>Endopterygota</taxon>
        <taxon>Lepidoptera</taxon>
        <taxon>Glossata</taxon>
        <taxon>Ditrysia</taxon>
        <taxon>Tineoidea</taxon>
        <taxon>Psychidae</taxon>
        <taxon>Oiketicinae</taxon>
        <taxon>Eumeta</taxon>
    </lineage>
</organism>
<sequence length="223" mass="24615">MFSFGFIVHFDPASLFFLQSRYYSRFRPQVALGAWAGRACGAGQPDRTVAVTRRRRDRSPSGASRRPCFELHIGISPPFPRALVIALVGSPPTGTRAEGSKYREPRREIAEESSIRSEIIRRWEATTRQREKTDIGTENETRSEIVNGTGIGITYESMTDPYQIWGNKIGVYESAHASGGVVVVGNNPDHKVEITSGVKSRALATGTARALVRRPLGPADRNK</sequence>
<reference evidence="1 2" key="1">
    <citation type="journal article" date="2019" name="Commun. Biol.">
        <title>The bagworm genome reveals a unique fibroin gene that provides high tensile strength.</title>
        <authorList>
            <person name="Kono N."/>
            <person name="Nakamura H."/>
            <person name="Ohtoshi R."/>
            <person name="Tomita M."/>
            <person name="Numata K."/>
            <person name="Arakawa K."/>
        </authorList>
    </citation>
    <scope>NUCLEOTIDE SEQUENCE [LARGE SCALE GENOMIC DNA]</scope>
</reference>
<evidence type="ECO:0000313" key="2">
    <source>
        <dbReference type="Proteomes" id="UP000299102"/>
    </source>
</evidence>
<name>A0A4C1VJ40_EUMVA</name>
<dbReference type="AlphaFoldDB" id="A0A4C1VJ40"/>
<protein>
    <submittedName>
        <fullName evidence="1">Uncharacterized protein</fullName>
    </submittedName>
</protein>
<proteinExistence type="predicted"/>
<gene>
    <name evidence="1" type="ORF">EVAR_96202_1</name>
</gene>
<accession>A0A4C1VJ40</accession>
<comment type="caution">
    <text evidence="1">The sequence shown here is derived from an EMBL/GenBank/DDBJ whole genome shotgun (WGS) entry which is preliminary data.</text>
</comment>